<sequence length="124" mass="13779">MLQFYHLSVFLSLHSSSRLSRVGNIGTHTPQGPTCTRSSIVVNESTQQPQCKERSFWRQHCPTAAGNDDPTDWYATTRKLRPNSSTLTGGFAVEQLIRHLFGADQPTIIVTVTAIVIGLLIELR</sequence>
<name>A0A182SYN4_9DIPT</name>
<dbReference type="AlphaFoldDB" id="A0A182SYN4"/>
<reference evidence="1" key="2">
    <citation type="submission" date="2020-05" db="UniProtKB">
        <authorList>
            <consortium name="EnsemblMetazoa"/>
        </authorList>
    </citation>
    <scope>IDENTIFICATION</scope>
    <source>
        <strain evidence="1">maculatus3</strain>
    </source>
</reference>
<evidence type="ECO:0000313" key="2">
    <source>
        <dbReference type="Proteomes" id="UP000075901"/>
    </source>
</evidence>
<dbReference type="VEuPathDB" id="VectorBase:AMAM016091"/>
<organism evidence="1 2">
    <name type="scientific">Anopheles maculatus</name>
    <dbReference type="NCBI Taxonomy" id="74869"/>
    <lineage>
        <taxon>Eukaryota</taxon>
        <taxon>Metazoa</taxon>
        <taxon>Ecdysozoa</taxon>
        <taxon>Arthropoda</taxon>
        <taxon>Hexapoda</taxon>
        <taxon>Insecta</taxon>
        <taxon>Pterygota</taxon>
        <taxon>Neoptera</taxon>
        <taxon>Endopterygota</taxon>
        <taxon>Diptera</taxon>
        <taxon>Nematocera</taxon>
        <taxon>Culicoidea</taxon>
        <taxon>Culicidae</taxon>
        <taxon>Anophelinae</taxon>
        <taxon>Anopheles</taxon>
        <taxon>Anopheles maculatus group</taxon>
    </lineage>
</organism>
<dbReference type="EnsemblMetazoa" id="AMAM016091-RA">
    <property type="protein sequence ID" value="AMAM016091-PA"/>
    <property type="gene ID" value="AMAM016091"/>
</dbReference>
<reference evidence="2" key="1">
    <citation type="submission" date="2013-09" db="EMBL/GenBank/DDBJ databases">
        <title>The Genome Sequence of Anopheles maculatus species B.</title>
        <authorList>
            <consortium name="The Broad Institute Genomics Platform"/>
            <person name="Neafsey D.E."/>
            <person name="Besansky N."/>
            <person name="Howell P."/>
            <person name="Walton C."/>
            <person name="Young S.K."/>
            <person name="Zeng Q."/>
            <person name="Gargeya S."/>
            <person name="Fitzgerald M."/>
            <person name="Haas B."/>
            <person name="Abouelleil A."/>
            <person name="Allen A.W."/>
            <person name="Alvarado L."/>
            <person name="Arachchi H.M."/>
            <person name="Berlin A.M."/>
            <person name="Chapman S.B."/>
            <person name="Gainer-Dewar J."/>
            <person name="Goldberg J."/>
            <person name="Griggs A."/>
            <person name="Gujja S."/>
            <person name="Hansen M."/>
            <person name="Howarth C."/>
            <person name="Imamovic A."/>
            <person name="Ireland A."/>
            <person name="Larimer J."/>
            <person name="McCowan C."/>
            <person name="Murphy C."/>
            <person name="Pearson M."/>
            <person name="Poon T.W."/>
            <person name="Priest M."/>
            <person name="Roberts A."/>
            <person name="Saif S."/>
            <person name="Shea T."/>
            <person name="Sisk P."/>
            <person name="Sykes S."/>
            <person name="Wortman J."/>
            <person name="Nusbaum C."/>
            <person name="Birren B."/>
        </authorList>
    </citation>
    <scope>NUCLEOTIDE SEQUENCE [LARGE SCALE GENOMIC DNA]</scope>
    <source>
        <strain evidence="2">maculatus3</strain>
    </source>
</reference>
<dbReference type="Proteomes" id="UP000075901">
    <property type="component" value="Unassembled WGS sequence"/>
</dbReference>
<evidence type="ECO:0000313" key="1">
    <source>
        <dbReference type="EnsemblMetazoa" id="AMAM016091-PA"/>
    </source>
</evidence>
<protein>
    <submittedName>
        <fullName evidence="1">Uncharacterized protein</fullName>
    </submittedName>
</protein>
<proteinExistence type="predicted"/>
<keyword evidence="2" id="KW-1185">Reference proteome</keyword>
<accession>A0A182SYN4</accession>